<reference evidence="12 13" key="1">
    <citation type="journal article" date="2024" name="Insects">
        <title>An Improved Chromosome-Level Genome Assembly of the Firefly Pyrocoelia pectoralis.</title>
        <authorList>
            <person name="Fu X."/>
            <person name="Meyer-Rochow V.B."/>
            <person name="Ballantyne L."/>
            <person name="Zhu X."/>
        </authorList>
    </citation>
    <scope>NUCLEOTIDE SEQUENCE [LARGE SCALE GENOMIC DNA]</scope>
    <source>
        <strain evidence="12">XCY_ONT2</strain>
    </source>
</reference>
<keyword evidence="7 10" id="KW-0863">Zinc-finger</keyword>
<dbReference type="FunFam" id="3.30.40.10:FF:000041">
    <property type="entry name" value="E3 ubiquitin-protein ligase SINAT3"/>
    <property type="match status" value="1"/>
</dbReference>
<evidence type="ECO:0000313" key="13">
    <source>
        <dbReference type="Proteomes" id="UP001329430"/>
    </source>
</evidence>
<proteinExistence type="inferred from homology"/>
<dbReference type="Gene3D" id="3.30.40.10">
    <property type="entry name" value="Zinc/RING finger domain, C3HC4 (zinc finger)"/>
    <property type="match status" value="2"/>
</dbReference>
<keyword evidence="9" id="KW-0862">Zinc</keyword>
<dbReference type="Proteomes" id="UP001329430">
    <property type="component" value="Chromosome 7"/>
</dbReference>
<dbReference type="InterPro" id="IPR013083">
    <property type="entry name" value="Znf_RING/FYVE/PHD"/>
</dbReference>
<dbReference type="GO" id="GO:0043161">
    <property type="term" value="P:proteasome-mediated ubiquitin-dependent protein catabolic process"/>
    <property type="evidence" value="ECO:0007669"/>
    <property type="project" value="TreeGrafter"/>
</dbReference>
<evidence type="ECO:0000256" key="5">
    <source>
        <dbReference type="ARBA" id="ARBA00022679"/>
    </source>
</evidence>
<dbReference type="InterPro" id="IPR013010">
    <property type="entry name" value="Znf_SIAH"/>
</dbReference>
<protein>
    <recommendedName>
        <fullName evidence="4">RING-type E3 ubiquitin transferase</fullName>
        <ecNumber evidence="4">2.3.2.27</ecNumber>
    </recommendedName>
</protein>
<sequence length="414" mass="47572">MYEKIQKIPNSLLEHLQCVLCGGYLSCSPLSVMPDGATQCGRCTNDRRSIRVLALEIILARFAFPCIFKERGCKDVVMYNEAIQHESKCPFRSFLCPFSFLDCNWNNSRAQFLSHVTETHRSLIRNPSIRIEIDHNSADTFVTIKDKSPFVIGYVYDSTETMLRYSVRYCANEPQDANVKIQLLNFVDRDCNINLKANNCQNYDETFTQPQNDLSLNVGNYLNNLENPPTIIVNFSLSQALQLPHASKLDTLNSLKCSDCFNYLIPPIFDLDDHFICAECGKRNPRCVPSENEEIKLIVADAHYPCRWRECTATVKSDQLKGHELHCTHRSFDCFFPTCRKMFRLDSAIDHLLSHRAIFMPIGIEYAHKFAHLYNFKHLFTIRDGVIVVIQHSNVKSEEVNLHRVALFTSNPTP</sequence>
<comment type="caution">
    <text evidence="12">The sequence shown here is derived from an EMBL/GenBank/DDBJ whole genome shotgun (WGS) entry which is preliminary data.</text>
</comment>
<dbReference type="GO" id="GO:0031624">
    <property type="term" value="F:ubiquitin conjugating enzyme binding"/>
    <property type="evidence" value="ECO:0007669"/>
    <property type="project" value="TreeGrafter"/>
</dbReference>
<dbReference type="GO" id="GO:0061630">
    <property type="term" value="F:ubiquitin protein ligase activity"/>
    <property type="evidence" value="ECO:0007669"/>
    <property type="project" value="UniProtKB-EC"/>
</dbReference>
<keyword evidence="13" id="KW-1185">Reference proteome</keyword>
<accession>A0AAN7V1T9</accession>
<dbReference type="PANTHER" id="PTHR45877">
    <property type="entry name" value="E3 UBIQUITIN-PROTEIN LIGASE SIAH2"/>
    <property type="match status" value="1"/>
</dbReference>
<dbReference type="InterPro" id="IPR004162">
    <property type="entry name" value="SINA-like_animal"/>
</dbReference>
<dbReference type="PANTHER" id="PTHR45877:SF2">
    <property type="entry name" value="E3 UBIQUITIN-PROTEIN LIGASE SINA-RELATED"/>
    <property type="match status" value="1"/>
</dbReference>
<evidence type="ECO:0000256" key="2">
    <source>
        <dbReference type="ARBA" id="ARBA00004906"/>
    </source>
</evidence>
<dbReference type="GO" id="GO:0008270">
    <property type="term" value="F:zinc ion binding"/>
    <property type="evidence" value="ECO:0007669"/>
    <property type="project" value="UniProtKB-KW"/>
</dbReference>
<evidence type="ECO:0000256" key="6">
    <source>
        <dbReference type="ARBA" id="ARBA00022723"/>
    </source>
</evidence>
<keyword evidence="6" id="KW-0479">Metal-binding</keyword>
<comment type="catalytic activity">
    <reaction evidence="1">
        <text>S-ubiquitinyl-[E2 ubiquitin-conjugating enzyme]-L-cysteine + [acceptor protein]-L-lysine = [E2 ubiquitin-conjugating enzyme]-L-cysteine + N(6)-ubiquitinyl-[acceptor protein]-L-lysine.</text>
        <dbReference type="EC" id="2.3.2.27"/>
    </reaction>
</comment>
<evidence type="ECO:0000256" key="7">
    <source>
        <dbReference type="ARBA" id="ARBA00022771"/>
    </source>
</evidence>
<comment type="pathway">
    <text evidence="2">Protein modification; protein ubiquitination.</text>
</comment>
<keyword evidence="8" id="KW-0833">Ubl conjugation pathway</keyword>
<dbReference type="SUPFAM" id="SSF49599">
    <property type="entry name" value="TRAF domain-like"/>
    <property type="match status" value="2"/>
</dbReference>
<dbReference type="EMBL" id="JAVRBK010000007">
    <property type="protein sequence ID" value="KAK5640860.1"/>
    <property type="molecule type" value="Genomic_DNA"/>
</dbReference>
<evidence type="ECO:0000313" key="12">
    <source>
        <dbReference type="EMBL" id="KAK5640860.1"/>
    </source>
</evidence>
<gene>
    <name evidence="12" type="ORF">RI129_009407</name>
</gene>
<evidence type="ECO:0000259" key="11">
    <source>
        <dbReference type="PROSITE" id="PS51081"/>
    </source>
</evidence>
<name>A0AAN7V1T9_9COLE</name>
<feature type="domain" description="SIAH-type" evidence="11">
    <location>
        <begin position="61"/>
        <end position="121"/>
    </location>
</feature>
<comment type="similarity">
    <text evidence="3">Belongs to the SINA (Seven in absentia) family.</text>
</comment>
<dbReference type="GO" id="GO:0005737">
    <property type="term" value="C:cytoplasm"/>
    <property type="evidence" value="ECO:0007669"/>
    <property type="project" value="TreeGrafter"/>
</dbReference>
<evidence type="ECO:0000256" key="3">
    <source>
        <dbReference type="ARBA" id="ARBA00009119"/>
    </source>
</evidence>
<evidence type="ECO:0000256" key="10">
    <source>
        <dbReference type="PROSITE-ProRule" id="PRU00455"/>
    </source>
</evidence>
<dbReference type="EC" id="2.3.2.27" evidence="4"/>
<dbReference type="Pfam" id="PF21361">
    <property type="entry name" value="Sina_ZnF"/>
    <property type="match status" value="1"/>
</dbReference>
<evidence type="ECO:0000256" key="9">
    <source>
        <dbReference type="ARBA" id="ARBA00022833"/>
    </source>
</evidence>
<organism evidence="12 13">
    <name type="scientific">Pyrocoelia pectoralis</name>
    <dbReference type="NCBI Taxonomy" id="417401"/>
    <lineage>
        <taxon>Eukaryota</taxon>
        <taxon>Metazoa</taxon>
        <taxon>Ecdysozoa</taxon>
        <taxon>Arthropoda</taxon>
        <taxon>Hexapoda</taxon>
        <taxon>Insecta</taxon>
        <taxon>Pterygota</taxon>
        <taxon>Neoptera</taxon>
        <taxon>Endopterygota</taxon>
        <taxon>Coleoptera</taxon>
        <taxon>Polyphaga</taxon>
        <taxon>Elateriformia</taxon>
        <taxon>Elateroidea</taxon>
        <taxon>Lampyridae</taxon>
        <taxon>Lampyrinae</taxon>
        <taxon>Pyrocoelia</taxon>
    </lineage>
</organism>
<evidence type="ECO:0000256" key="4">
    <source>
        <dbReference type="ARBA" id="ARBA00012483"/>
    </source>
</evidence>
<dbReference type="PROSITE" id="PS51081">
    <property type="entry name" value="ZF_SIAH"/>
    <property type="match status" value="1"/>
</dbReference>
<evidence type="ECO:0000256" key="1">
    <source>
        <dbReference type="ARBA" id="ARBA00000900"/>
    </source>
</evidence>
<evidence type="ECO:0000256" key="8">
    <source>
        <dbReference type="ARBA" id="ARBA00022786"/>
    </source>
</evidence>
<keyword evidence="5" id="KW-0808">Transferase</keyword>
<dbReference type="AlphaFoldDB" id="A0AAN7V1T9"/>